<evidence type="ECO:0000256" key="6">
    <source>
        <dbReference type="PROSITE-ProRule" id="PRU01248"/>
    </source>
</evidence>
<evidence type="ECO:0000259" key="7">
    <source>
        <dbReference type="PROSITE" id="PS51898"/>
    </source>
</evidence>
<comment type="function">
    <text evidence="1">Site-specific tyrosine recombinase, which acts by catalyzing the cutting and rejoining of the recombining DNA molecules.</text>
</comment>
<dbReference type="PANTHER" id="PTHR30349">
    <property type="entry name" value="PHAGE INTEGRASE-RELATED"/>
    <property type="match status" value="1"/>
</dbReference>
<dbReference type="Proteomes" id="UP001652461">
    <property type="component" value="Unassembled WGS sequence"/>
</dbReference>
<accession>A0ABT2S0K3</accession>
<dbReference type="Pfam" id="PF14657">
    <property type="entry name" value="Arm-DNA-bind_4"/>
    <property type="match status" value="1"/>
</dbReference>
<dbReference type="InterPro" id="IPR044068">
    <property type="entry name" value="CB"/>
</dbReference>
<dbReference type="PANTHER" id="PTHR30349:SF64">
    <property type="entry name" value="PROPHAGE INTEGRASE INTD-RELATED"/>
    <property type="match status" value="1"/>
</dbReference>
<keyword evidence="10" id="KW-1185">Reference proteome</keyword>
<sequence length="353" mass="42220">MPATRDGKMWRSQFYYKDWQGVSHKKNKRGFKTKAEAEQWERDFRQQQEKNLDINFENFVQIYYEDMEHRLRENTMRTKKFIIDLKIIPYFKKKRVCDIKVSDVRAWQNMLIKKGYSETYLKTVNNQLAAIFNYAVRYYDLKDNPCRKAGTIGKSHAGEREIWTKQEFKEFLTTVEDKPETRMAFLILYWTGMRIGELLALTYKDIDFEKRTISVNKSYQRLEGKDIITPPKTPKSKRIITIPNFLKEELEEYISHLYGVMENERMFRFTKSYMEHEMVRGIKASGVKRIRLHDLRHSHASLLVEMGFTPLAIAERLGHEKIETTLNTYSHLYPNKQGELADRLEEENSKEEM</sequence>
<proteinExistence type="inferred from homology"/>
<dbReference type="Pfam" id="PF00589">
    <property type="entry name" value="Phage_integrase"/>
    <property type="match status" value="1"/>
</dbReference>
<dbReference type="InterPro" id="IPR010998">
    <property type="entry name" value="Integrase_recombinase_N"/>
</dbReference>
<evidence type="ECO:0000256" key="3">
    <source>
        <dbReference type="ARBA" id="ARBA00022908"/>
    </source>
</evidence>
<keyword evidence="3" id="KW-0229">DNA integration</keyword>
<dbReference type="InterPro" id="IPR004107">
    <property type="entry name" value="Integrase_SAM-like_N"/>
</dbReference>
<dbReference type="InterPro" id="IPR050090">
    <property type="entry name" value="Tyrosine_recombinase_XerCD"/>
</dbReference>
<dbReference type="InterPro" id="IPR028259">
    <property type="entry name" value="AP2-like_int_N"/>
</dbReference>
<evidence type="ECO:0000256" key="2">
    <source>
        <dbReference type="ARBA" id="ARBA00008857"/>
    </source>
</evidence>
<dbReference type="EMBL" id="JAOQKC010000025">
    <property type="protein sequence ID" value="MCU6698114.1"/>
    <property type="molecule type" value="Genomic_DNA"/>
</dbReference>
<evidence type="ECO:0000256" key="4">
    <source>
        <dbReference type="ARBA" id="ARBA00023125"/>
    </source>
</evidence>
<dbReference type="InterPro" id="IPR002104">
    <property type="entry name" value="Integrase_catalytic"/>
</dbReference>
<dbReference type="Gene3D" id="1.10.443.10">
    <property type="entry name" value="Intergrase catalytic core"/>
    <property type="match status" value="1"/>
</dbReference>
<comment type="caution">
    <text evidence="9">The sequence shown here is derived from an EMBL/GenBank/DDBJ whole genome shotgun (WGS) entry which is preliminary data.</text>
</comment>
<protein>
    <submittedName>
        <fullName evidence="9">Site-specific integrase</fullName>
    </submittedName>
</protein>
<dbReference type="RefSeq" id="WP_158365042.1">
    <property type="nucleotide sequence ID" value="NZ_JAOQKC010000025.1"/>
</dbReference>
<name>A0ABT2S0K3_9FIRM</name>
<feature type="domain" description="Tyr recombinase" evidence="7">
    <location>
        <begin position="158"/>
        <end position="342"/>
    </location>
</feature>
<evidence type="ECO:0000256" key="5">
    <source>
        <dbReference type="ARBA" id="ARBA00023172"/>
    </source>
</evidence>
<reference evidence="9 10" key="1">
    <citation type="journal article" date="2021" name="ISME Commun">
        <title>Automated analysis of genomic sequences facilitates high-throughput and comprehensive description of bacteria.</title>
        <authorList>
            <person name="Hitch T.C.A."/>
        </authorList>
    </citation>
    <scope>NUCLEOTIDE SEQUENCE [LARGE SCALE GENOMIC DNA]</scope>
    <source>
        <strain evidence="9 10">Sanger_04</strain>
    </source>
</reference>
<dbReference type="InterPro" id="IPR013762">
    <property type="entry name" value="Integrase-like_cat_sf"/>
</dbReference>
<dbReference type="Pfam" id="PF14659">
    <property type="entry name" value="Phage_int_SAM_3"/>
    <property type="match status" value="1"/>
</dbReference>
<feature type="domain" description="Core-binding (CB)" evidence="8">
    <location>
        <begin position="54"/>
        <end position="136"/>
    </location>
</feature>
<gene>
    <name evidence="9" type="ORF">OCV63_14620</name>
</gene>
<evidence type="ECO:0000313" key="9">
    <source>
        <dbReference type="EMBL" id="MCU6698114.1"/>
    </source>
</evidence>
<evidence type="ECO:0000259" key="8">
    <source>
        <dbReference type="PROSITE" id="PS51900"/>
    </source>
</evidence>
<dbReference type="InterPro" id="IPR011010">
    <property type="entry name" value="DNA_brk_join_enz"/>
</dbReference>
<evidence type="ECO:0000313" key="10">
    <source>
        <dbReference type="Proteomes" id="UP001652461"/>
    </source>
</evidence>
<keyword evidence="5" id="KW-0233">DNA recombination</keyword>
<organism evidence="9 10">
    <name type="scientific">Laedolimicola ammoniilytica</name>
    <dbReference type="NCBI Taxonomy" id="2981771"/>
    <lineage>
        <taxon>Bacteria</taxon>
        <taxon>Bacillati</taxon>
        <taxon>Bacillota</taxon>
        <taxon>Clostridia</taxon>
        <taxon>Lachnospirales</taxon>
        <taxon>Lachnospiraceae</taxon>
        <taxon>Laedolimicola</taxon>
    </lineage>
</organism>
<dbReference type="Gene3D" id="1.10.150.130">
    <property type="match status" value="1"/>
</dbReference>
<keyword evidence="4 6" id="KW-0238">DNA-binding</keyword>
<comment type="similarity">
    <text evidence="2">Belongs to the 'phage' integrase family.</text>
</comment>
<dbReference type="PROSITE" id="PS51900">
    <property type="entry name" value="CB"/>
    <property type="match status" value="1"/>
</dbReference>
<evidence type="ECO:0000256" key="1">
    <source>
        <dbReference type="ARBA" id="ARBA00003283"/>
    </source>
</evidence>
<dbReference type="PROSITE" id="PS51898">
    <property type="entry name" value="TYR_RECOMBINASE"/>
    <property type="match status" value="1"/>
</dbReference>
<dbReference type="CDD" id="cd01189">
    <property type="entry name" value="INT_ICEBs1_C_like"/>
    <property type="match status" value="1"/>
</dbReference>
<dbReference type="SUPFAM" id="SSF56349">
    <property type="entry name" value="DNA breaking-rejoining enzymes"/>
    <property type="match status" value="1"/>
</dbReference>